<dbReference type="EC" id="2.7.13.3" evidence="2"/>
<dbReference type="FunFam" id="1.10.287.130:FF:000140">
    <property type="entry name" value="Sensor histidine kinase, PAS and GAF domain-containing"/>
    <property type="match status" value="1"/>
</dbReference>
<gene>
    <name evidence="9" type="ORF">CH379_016190</name>
</gene>
<dbReference type="InterPro" id="IPR003594">
    <property type="entry name" value="HATPase_dom"/>
</dbReference>
<feature type="modified residue" description="4-aspartylphosphate" evidence="6">
    <location>
        <position position="524"/>
    </location>
</feature>
<dbReference type="InterPro" id="IPR004358">
    <property type="entry name" value="Sig_transdc_His_kin-like_C"/>
</dbReference>
<dbReference type="Pfam" id="PF00512">
    <property type="entry name" value="HisKA"/>
    <property type="match status" value="2"/>
</dbReference>
<evidence type="ECO:0000256" key="2">
    <source>
        <dbReference type="ARBA" id="ARBA00012438"/>
    </source>
</evidence>
<keyword evidence="3 6" id="KW-0597">Phosphoprotein</keyword>
<dbReference type="InterPro" id="IPR013656">
    <property type="entry name" value="PAS_4"/>
</dbReference>
<dbReference type="PROSITE" id="PS50109">
    <property type="entry name" value="HIS_KIN"/>
    <property type="match status" value="2"/>
</dbReference>
<accession>A0AAE4TXL5</accession>
<protein>
    <recommendedName>
        <fullName evidence="2">histidine kinase</fullName>
        <ecNumber evidence="2">2.7.13.3</ecNumber>
    </recommendedName>
</protein>
<organism evidence="9 10">
    <name type="scientific">Leptospira ellisii</name>
    <dbReference type="NCBI Taxonomy" id="2023197"/>
    <lineage>
        <taxon>Bacteria</taxon>
        <taxon>Pseudomonadati</taxon>
        <taxon>Spirochaetota</taxon>
        <taxon>Spirochaetia</taxon>
        <taxon>Leptospirales</taxon>
        <taxon>Leptospiraceae</taxon>
        <taxon>Leptospira</taxon>
    </lineage>
</organism>
<dbReference type="PANTHER" id="PTHR43547:SF2">
    <property type="entry name" value="HYBRID SIGNAL TRANSDUCTION HISTIDINE KINASE C"/>
    <property type="match status" value="1"/>
</dbReference>
<dbReference type="InterPro" id="IPR000014">
    <property type="entry name" value="PAS"/>
</dbReference>
<dbReference type="FunFam" id="3.30.565.10:FF:000006">
    <property type="entry name" value="Sensor histidine kinase WalK"/>
    <property type="match status" value="2"/>
</dbReference>
<dbReference type="NCBIfam" id="NF047465">
    <property type="entry name" value="hybrid_HK_LvrA"/>
    <property type="match status" value="1"/>
</dbReference>
<dbReference type="Proteomes" id="UP000232122">
    <property type="component" value="Unassembled WGS sequence"/>
</dbReference>
<dbReference type="SMART" id="SM00091">
    <property type="entry name" value="PAS"/>
    <property type="match status" value="1"/>
</dbReference>
<dbReference type="CDD" id="cd00082">
    <property type="entry name" value="HisKA"/>
    <property type="match status" value="2"/>
</dbReference>
<dbReference type="InterPro" id="IPR005467">
    <property type="entry name" value="His_kinase_dom"/>
</dbReference>
<dbReference type="Gene3D" id="1.10.287.130">
    <property type="match status" value="2"/>
</dbReference>
<reference evidence="9 10" key="1">
    <citation type="journal article" date="2018" name="Microb. Genom.">
        <title>Deciphering the unexplored Leptospira diversity from soils uncovers genomic evolution to virulence.</title>
        <authorList>
            <person name="Thibeaux R."/>
            <person name="Iraola G."/>
            <person name="Ferres I."/>
            <person name="Bierque E."/>
            <person name="Girault D."/>
            <person name="Soupe-Gilbert M.E."/>
            <person name="Picardeau M."/>
            <person name="Goarant C."/>
        </authorList>
    </citation>
    <scope>NUCLEOTIDE SEQUENCE [LARGE SCALE GENOMIC DNA]</scope>
    <source>
        <strain evidence="9 10">ATI7-C-A5</strain>
    </source>
</reference>
<dbReference type="SUPFAM" id="SSF55785">
    <property type="entry name" value="PYP-like sensor domain (PAS domain)"/>
    <property type="match status" value="1"/>
</dbReference>
<dbReference type="SMART" id="SM00387">
    <property type="entry name" value="HATPase_c"/>
    <property type="match status" value="2"/>
</dbReference>
<evidence type="ECO:0000313" key="10">
    <source>
        <dbReference type="Proteomes" id="UP000232122"/>
    </source>
</evidence>
<evidence type="ECO:0000256" key="3">
    <source>
        <dbReference type="ARBA" id="ARBA00022553"/>
    </source>
</evidence>
<evidence type="ECO:0000259" key="7">
    <source>
        <dbReference type="PROSITE" id="PS50109"/>
    </source>
</evidence>
<evidence type="ECO:0000256" key="1">
    <source>
        <dbReference type="ARBA" id="ARBA00000085"/>
    </source>
</evidence>
<dbReference type="InterPro" id="IPR035965">
    <property type="entry name" value="PAS-like_dom_sf"/>
</dbReference>
<dbReference type="GO" id="GO:0005524">
    <property type="term" value="F:ATP binding"/>
    <property type="evidence" value="ECO:0007669"/>
    <property type="project" value="UniProtKB-KW"/>
</dbReference>
<sequence length="837" mass="94270">MDSFHLQEGAYRLIFESLPGLYLILLPDFRIAAVSDSYLQATKTKRDEILGRGIFDVFPDNPSDPHANGVGNLRDSLETVLKTKIPDAMAVQKYDVRRPESEGGGFEEKYWSPMNSPLFDDKGEIIFIIHRAEEVTEFVRLKQAGNERDKTAEELRNLTASMETEIYQRAQEIQSSNKKLLRFNEEAIQRENELKQVYQKLFDVDRLKTQFFTNVSHELRTPLTLILGPVRTLLKRSGVDPSERSLLETIERNSYTLLKHVNDLLDVSKLEAGKMELEYSNANLSKLILSLTANFDSVVAERGLEFLLDVEKDCKAQIDTAKIERVVLNLVSNAFKFAPNGGKILCSLRSDEVYATISISDNGPGVRPELWELIFEKFRQGEEGDTRSHGGTGLGLAIVKEFVELHKGTVGVATSPLGGAEFTVKLPLKTSLAPDRIRENPENPRENDPALYAALHESELIRKNTETTISFANRPKILIVEDNREMRAYIANTLASDFNIITAYDGQQGLETAIREQPDVIVTDLMMPVLSGDRMVKEIRKIPRLADVPVLFLSAKADQNLRIKLLEEGAQDYLIKPFAPEELSARVNNFIILRKTIENLETANKDLEAFSYSVSHDLRAPIRGIEGFIQILLEDYGATMEPEALRLLNVIQKSAALMNKLVQDLLHFHRYARLDPSNSKIDMEVMAREAADAAVEEYPQKRFSIEVDPLPPAYGDRAAIKQVWVNLVSNAVKYSSTREEPKIRIGCSPNGTYNKYSVEDNGVGFDNKYANRLFKVFQRLHLQEDFEGTGVGLAIVARIVQRHGGQVYAEGETNRGSIFSFSLPKAAEETQNERIPS</sequence>
<dbReference type="InterPro" id="IPR003661">
    <property type="entry name" value="HisK_dim/P_dom"/>
</dbReference>
<dbReference type="SMART" id="SM00448">
    <property type="entry name" value="REC"/>
    <property type="match status" value="1"/>
</dbReference>
<name>A0AAE4TXL5_9LEPT</name>
<dbReference type="EMBL" id="NPEF02000020">
    <property type="protein sequence ID" value="MDV6237173.1"/>
    <property type="molecule type" value="Genomic_DNA"/>
</dbReference>
<dbReference type="Pfam" id="PF02518">
    <property type="entry name" value="HATPase_c"/>
    <property type="match status" value="2"/>
</dbReference>
<keyword evidence="9" id="KW-0067">ATP-binding</keyword>
<evidence type="ECO:0000259" key="8">
    <source>
        <dbReference type="PROSITE" id="PS50110"/>
    </source>
</evidence>
<dbReference type="GO" id="GO:0000155">
    <property type="term" value="F:phosphorelay sensor kinase activity"/>
    <property type="evidence" value="ECO:0007669"/>
    <property type="project" value="InterPro"/>
</dbReference>
<feature type="domain" description="Histidine kinase" evidence="7">
    <location>
        <begin position="214"/>
        <end position="430"/>
    </location>
</feature>
<comment type="caution">
    <text evidence="9">The sequence shown here is derived from an EMBL/GenBank/DDBJ whole genome shotgun (WGS) entry which is preliminary data.</text>
</comment>
<dbReference type="SUPFAM" id="SSF47384">
    <property type="entry name" value="Homodimeric domain of signal transducing histidine kinase"/>
    <property type="match status" value="2"/>
</dbReference>
<dbReference type="SUPFAM" id="SSF52172">
    <property type="entry name" value="CheY-like"/>
    <property type="match status" value="1"/>
</dbReference>
<dbReference type="InterPro" id="IPR036890">
    <property type="entry name" value="HATPase_C_sf"/>
</dbReference>
<dbReference type="Pfam" id="PF00072">
    <property type="entry name" value="Response_reg"/>
    <property type="match status" value="1"/>
</dbReference>
<dbReference type="RefSeq" id="WP_317573631.1">
    <property type="nucleotide sequence ID" value="NZ_NPEF02000020.1"/>
</dbReference>
<evidence type="ECO:0000256" key="4">
    <source>
        <dbReference type="ARBA" id="ARBA00022679"/>
    </source>
</evidence>
<keyword evidence="10" id="KW-1185">Reference proteome</keyword>
<proteinExistence type="predicted"/>
<dbReference type="InterPro" id="IPR001789">
    <property type="entry name" value="Sig_transdc_resp-reg_receiver"/>
</dbReference>
<keyword evidence="9" id="KW-0547">Nucleotide-binding</keyword>
<dbReference type="AlphaFoldDB" id="A0AAE4TXL5"/>
<dbReference type="FunFam" id="1.10.287.130:FF:000045">
    <property type="entry name" value="Two-component system sensor histidine kinase/response regulator"/>
    <property type="match status" value="1"/>
</dbReference>
<dbReference type="CDD" id="cd17574">
    <property type="entry name" value="REC_OmpR"/>
    <property type="match status" value="1"/>
</dbReference>
<keyword evidence="5" id="KW-0418">Kinase</keyword>
<dbReference type="SMART" id="SM00388">
    <property type="entry name" value="HisKA"/>
    <property type="match status" value="2"/>
</dbReference>
<dbReference type="InterPro" id="IPR011006">
    <property type="entry name" value="CheY-like_superfamily"/>
</dbReference>
<dbReference type="PANTHER" id="PTHR43547">
    <property type="entry name" value="TWO-COMPONENT HISTIDINE KINASE"/>
    <property type="match status" value="1"/>
</dbReference>
<evidence type="ECO:0000256" key="5">
    <source>
        <dbReference type="ARBA" id="ARBA00022777"/>
    </source>
</evidence>
<evidence type="ECO:0000256" key="6">
    <source>
        <dbReference type="PROSITE-ProRule" id="PRU00169"/>
    </source>
</evidence>
<dbReference type="PROSITE" id="PS50110">
    <property type="entry name" value="RESPONSE_REGULATORY"/>
    <property type="match status" value="1"/>
</dbReference>
<dbReference type="SUPFAM" id="SSF55874">
    <property type="entry name" value="ATPase domain of HSP90 chaperone/DNA topoisomerase II/histidine kinase"/>
    <property type="match status" value="2"/>
</dbReference>
<feature type="domain" description="Histidine kinase" evidence="7">
    <location>
        <begin position="613"/>
        <end position="827"/>
    </location>
</feature>
<keyword evidence="4" id="KW-0808">Transferase</keyword>
<dbReference type="Gene3D" id="3.30.565.10">
    <property type="entry name" value="Histidine kinase-like ATPase, C-terminal domain"/>
    <property type="match status" value="2"/>
</dbReference>
<comment type="catalytic activity">
    <reaction evidence="1">
        <text>ATP + protein L-histidine = ADP + protein N-phospho-L-histidine.</text>
        <dbReference type="EC" id="2.7.13.3"/>
    </reaction>
</comment>
<dbReference type="InterPro" id="IPR036097">
    <property type="entry name" value="HisK_dim/P_sf"/>
</dbReference>
<feature type="domain" description="Response regulatory" evidence="8">
    <location>
        <begin position="476"/>
        <end position="591"/>
    </location>
</feature>
<dbReference type="PRINTS" id="PR00344">
    <property type="entry name" value="BCTRLSENSOR"/>
</dbReference>
<dbReference type="Gene3D" id="3.30.450.20">
    <property type="entry name" value="PAS domain"/>
    <property type="match status" value="1"/>
</dbReference>
<dbReference type="Pfam" id="PF08448">
    <property type="entry name" value="PAS_4"/>
    <property type="match status" value="1"/>
</dbReference>
<dbReference type="Gene3D" id="3.40.50.2300">
    <property type="match status" value="1"/>
</dbReference>
<evidence type="ECO:0000313" key="9">
    <source>
        <dbReference type="EMBL" id="MDV6237173.1"/>
    </source>
</evidence>